<dbReference type="CDD" id="cd02440">
    <property type="entry name" value="AdoMet_MTases"/>
    <property type="match status" value="1"/>
</dbReference>
<dbReference type="RefSeq" id="WP_067372646.1">
    <property type="nucleotide sequence ID" value="NZ_JBIUBN010000020.1"/>
</dbReference>
<evidence type="ECO:0000313" key="8">
    <source>
        <dbReference type="EMBL" id="KXK58689.1"/>
    </source>
</evidence>
<feature type="domain" description="O-methyltransferase C-terminal" evidence="5">
    <location>
        <begin position="110"/>
        <end position="316"/>
    </location>
</feature>
<dbReference type="PIRSF" id="PIRSF005739">
    <property type="entry name" value="O-mtase"/>
    <property type="match status" value="1"/>
</dbReference>
<feature type="active site" description="Proton acceptor" evidence="4">
    <location>
        <position position="245"/>
    </location>
</feature>
<dbReference type="InterPro" id="IPR012967">
    <property type="entry name" value="COMT_dimerisation"/>
</dbReference>
<dbReference type="Pfam" id="PF08100">
    <property type="entry name" value="Dimerisation"/>
    <property type="match status" value="1"/>
</dbReference>
<dbReference type="InterPro" id="IPR001077">
    <property type="entry name" value="COMT_C"/>
</dbReference>
<evidence type="ECO:0000256" key="2">
    <source>
        <dbReference type="ARBA" id="ARBA00022679"/>
    </source>
</evidence>
<accession>A0A0P0ILR4</accession>
<dbReference type="Proteomes" id="UP000070620">
    <property type="component" value="Unassembled WGS sequence"/>
</dbReference>
<gene>
    <name evidence="8" type="ORF">AWW66_28350</name>
</gene>
<dbReference type="PANTHER" id="PTHR43712">
    <property type="entry name" value="PUTATIVE (AFU_ORTHOLOGUE AFUA_4G14580)-RELATED"/>
    <property type="match status" value="1"/>
</dbReference>
<dbReference type="GO" id="GO:0032259">
    <property type="term" value="P:methylation"/>
    <property type="evidence" value="ECO:0007669"/>
    <property type="project" value="UniProtKB-KW"/>
</dbReference>
<keyword evidence="2 8" id="KW-0808">Transferase</keyword>
<dbReference type="OrthoDB" id="3804952at2"/>
<reference evidence="8 9" key="2">
    <citation type="submission" date="2016-01" db="EMBL/GenBank/DDBJ databases">
        <title>Whole genome sequence and analysis of Micromonospora rosaria DSM 803, which can produce antibacterial substance rosamicin.</title>
        <authorList>
            <person name="Yang H."/>
            <person name="He X."/>
            <person name="Zhu D."/>
        </authorList>
    </citation>
    <scope>NUCLEOTIDE SEQUENCE [LARGE SCALE GENOMIC DNA]</scope>
    <source>
        <strain evidence="8 9">DSM 803</strain>
    </source>
</reference>
<name>A0A0P0ILR4_9ACTN</name>
<keyword evidence="3" id="KW-0949">S-adenosyl-L-methionine</keyword>
<evidence type="ECO:0000259" key="5">
    <source>
        <dbReference type="Pfam" id="PF00891"/>
    </source>
</evidence>
<dbReference type="GO" id="GO:0046983">
    <property type="term" value="F:protein dimerization activity"/>
    <property type="evidence" value="ECO:0007669"/>
    <property type="project" value="InterPro"/>
</dbReference>
<evidence type="ECO:0000313" key="9">
    <source>
        <dbReference type="Proteomes" id="UP000070620"/>
    </source>
</evidence>
<evidence type="ECO:0000256" key="3">
    <source>
        <dbReference type="ARBA" id="ARBA00022691"/>
    </source>
</evidence>
<dbReference type="EMBL" id="KT726162">
    <property type="protein sequence ID" value="ALJ99866.1"/>
    <property type="molecule type" value="Genomic_DNA"/>
</dbReference>
<evidence type="ECO:0000313" key="7">
    <source>
        <dbReference type="EMBL" id="ALJ99866.1"/>
    </source>
</evidence>
<dbReference type="InterPro" id="IPR016461">
    <property type="entry name" value="COMT-like"/>
</dbReference>
<dbReference type="GO" id="GO:0008171">
    <property type="term" value="F:O-methyltransferase activity"/>
    <property type="evidence" value="ECO:0007669"/>
    <property type="project" value="InterPro"/>
</dbReference>
<dbReference type="PROSITE" id="PS51683">
    <property type="entry name" value="SAM_OMT_II"/>
    <property type="match status" value="1"/>
</dbReference>
<dbReference type="PANTHER" id="PTHR43712:SF2">
    <property type="entry name" value="O-METHYLTRANSFERASE CICE"/>
    <property type="match status" value="1"/>
</dbReference>
<evidence type="ECO:0000256" key="1">
    <source>
        <dbReference type="ARBA" id="ARBA00022603"/>
    </source>
</evidence>
<dbReference type="Gene3D" id="1.10.10.10">
    <property type="entry name" value="Winged helix-like DNA-binding domain superfamily/Winged helix DNA-binding domain"/>
    <property type="match status" value="1"/>
</dbReference>
<evidence type="ECO:0000259" key="6">
    <source>
        <dbReference type="Pfam" id="PF08100"/>
    </source>
</evidence>
<keyword evidence="1 8" id="KW-0489">Methyltransferase</keyword>
<proteinExistence type="predicted"/>
<organism evidence="7">
    <name type="scientific">Micromonospora rosaria</name>
    <dbReference type="NCBI Taxonomy" id="47874"/>
    <lineage>
        <taxon>Bacteria</taxon>
        <taxon>Bacillati</taxon>
        <taxon>Actinomycetota</taxon>
        <taxon>Actinomycetes</taxon>
        <taxon>Micromonosporales</taxon>
        <taxon>Micromonosporaceae</taxon>
        <taxon>Micromonospora</taxon>
    </lineage>
</organism>
<dbReference type="Gene3D" id="3.40.50.150">
    <property type="entry name" value="Vaccinia Virus protein VP39"/>
    <property type="match status" value="1"/>
</dbReference>
<dbReference type="AlphaFoldDB" id="A0A0P0ILR4"/>
<dbReference type="SUPFAM" id="SSF53335">
    <property type="entry name" value="S-adenosyl-L-methionine-dependent methyltransferases"/>
    <property type="match status" value="1"/>
</dbReference>
<dbReference type="SUPFAM" id="SSF46785">
    <property type="entry name" value="Winged helix' DNA-binding domain"/>
    <property type="match status" value="1"/>
</dbReference>
<dbReference type="Pfam" id="PF00891">
    <property type="entry name" value="Methyltransf_2"/>
    <property type="match status" value="1"/>
</dbReference>
<dbReference type="InterPro" id="IPR036390">
    <property type="entry name" value="WH_DNA-bd_sf"/>
</dbReference>
<dbReference type="InterPro" id="IPR036388">
    <property type="entry name" value="WH-like_DNA-bd_sf"/>
</dbReference>
<dbReference type="Gene3D" id="1.10.287.1350">
    <property type="match status" value="1"/>
</dbReference>
<dbReference type="EMBL" id="LRQV01000166">
    <property type="protein sequence ID" value="KXK58689.1"/>
    <property type="molecule type" value="Genomic_DNA"/>
</dbReference>
<feature type="domain" description="O-methyltransferase dimerisation" evidence="6">
    <location>
        <begin position="12"/>
        <end position="87"/>
    </location>
</feature>
<reference evidence="7" key="1">
    <citation type="journal article" date="2015" name="Org. Lett.">
        <title>Heterologous Expression of Fluostatin Gene Cluster Leads to a Bioactive Heterodimer.</title>
        <authorList>
            <person name="Yang C."/>
            <person name="Huang C."/>
            <person name="Zhang W."/>
            <person name="Zhu Y."/>
            <person name="Zhang C."/>
        </authorList>
    </citation>
    <scope>NUCLEOTIDE SEQUENCE</scope>
    <source>
        <strain evidence="7">SCSIO N160</strain>
    </source>
</reference>
<evidence type="ECO:0000256" key="4">
    <source>
        <dbReference type="PIRSR" id="PIRSR005739-1"/>
    </source>
</evidence>
<protein>
    <submittedName>
        <fullName evidence="7">FlsM</fullName>
    </submittedName>
    <submittedName>
        <fullName evidence="8">Hydroxyneurosporene methyltransferase</fullName>
    </submittedName>
</protein>
<keyword evidence="9" id="KW-1185">Reference proteome</keyword>
<sequence>MSSIPAPFALLNLVQGAMVSQALYAAATLGIADELADGPLAPEEIGKRVDADPESTYRLLRVLAAHGVFAERQDKTFELTPMADALRTDAPLSMRRIARLMGHPTHWEDWGHFLEAVRTGEPSLPKVRGMSAWEYFGANPEYAQVFFAGMGNLSDLETVPVSQGYDYSPFGRIVDVGGGSGALLAAILERTPQASGVVFAPSSVEAAQQVLAQAGVADRCTIEEGSFLESAPAGGDAYILKHIVHDWPHEQAVAILRNVRSVIGPKGKLLLMESVVPEGNTPHSSKLVDLWLLLLVGGRERTEAEYRRLLSDAGFALSKITETPAGVAIIEADPV</sequence>
<dbReference type="InterPro" id="IPR029063">
    <property type="entry name" value="SAM-dependent_MTases_sf"/>
</dbReference>